<keyword evidence="1" id="KW-1005">Bacterial flagellum biogenesis</keyword>
<dbReference type="InterPro" id="IPR036679">
    <property type="entry name" value="FlgN-like_sf"/>
</dbReference>
<dbReference type="SUPFAM" id="SSF140566">
    <property type="entry name" value="FlgN-like"/>
    <property type="match status" value="1"/>
</dbReference>
<comment type="caution">
    <text evidence="2">The sequence shown here is derived from an EMBL/GenBank/DDBJ whole genome shotgun (WGS) entry which is preliminary data.</text>
</comment>
<evidence type="ECO:0000313" key="2">
    <source>
        <dbReference type="EMBL" id="MBC8588303.1"/>
    </source>
</evidence>
<dbReference type="InterPro" id="IPR007809">
    <property type="entry name" value="FlgN-like"/>
</dbReference>
<keyword evidence="2" id="KW-0282">Flagellum</keyword>
<dbReference type="EMBL" id="JACRTG010000018">
    <property type="protein sequence ID" value="MBC8588303.1"/>
    <property type="molecule type" value="Genomic_DNA"/>
</dbReference>
<accession>A0A926ERC3</accession>
<protein>
    <submittedName>
        <fullName evidence="2">Flagellar export chaperone FlgN</fullName>
    </submittedName>
</protein>
<keyword evidence="3" id="KW-1185">Reference proteome</keyword>
<dbReference type="Proteomes" id="UP000601171">
    <property type="component" value="Unassembled WGS sequence"/>
</dbReference>
<dbReference type="Pfam" id="PF05130">
    <property type="entry name" value="FlgN"/>
    <property type="match status" value="1"/>
</dbReference>
<reference evidence="2" key="1">
    <citation type="submission" date="2020-08" db="EMBL/GenBank/DDBJ databases">
        <title>Genome public.</title>
        <authorList>
            <person name="Liu C."/>
            <person name="Sun Q."/>
        </authorList>
    </citation>
    <scope>NUCLEOTIDE SEQUENCE</scope>
    <source>
        <strain evidence="2">BX21</strain>
    </source>
</reference>
<evidence type="ECO:0000256" key="1">
    <source>
        <dbReference type="ARBA" id="ARBA00022795"/>
    </source>
</evidence>
<evidence type="ECO:0000313" key="3">
    <source>
        <dbReference type="Proteomes" id="UP000601171"/>
    </source>
</evidence>
<dbReference type="Gene3D" id="1.20.58.300">
    <property type="entry name" value="FlgN-like"/>
    <property type="match status" value="1"/>
</dbReference>
<proteinExistence type="predicted"/>
<gene>
    <name evidence="2" type="primary">flgN</name>
    <name evidence="2" type="ORF">H8707_08625</name>
</gene>
<dbReference type="RefSeq" id="WP_262429752.1">
    <property type="nucleotide sequence ID" value="NZ_JACRTG010000018.1"/>
</dbReference>
<dbReference type="GO" id="GO:0044780">
    <property type="term" value="P:bacterial-type flagellum assembly"/>
    <property type="evidence" value="ECO:0007669"/>
    <property type="project" value="InterPro"/>
</dbReference>
<name>A0A926ERC3_9FIRM</name>
<dbReference type="AlphaFoldDB" id="A0A926ERC3"/>
<organism evidence="2 3">
    <name type="scientific">Paratissierella segnis</name>
    <dbReference type="NCBI Taxonomy" id="2763679"/>
    <lineage>
        <taxon>Bacteria</taxon>
        <taxon>Bacillati</taxon>
        <taxon>Bacillota</taxon>
        <taxon>Tissierellia</taxon>
        <taxon>Tissierellales</taxon>
        <taxon>Tissierellaceae</taxon>
        <taxon>Paratissierella</taxon>
    </lineage>
</organism>
<keyword evidence="2" id="KW-0969">Cilium</keyword>
<keyword evidence="2" id="KW-0966">Cell projection</keyword>
<sequence>MTQFKDLCNHLNSLLKLLEEEEEALIHNDVSKISELVEKKNEYVEVLSQYSLSQNDVIPTAEEKSQLVKLVEEINSIQETNLLLTKQSLSYQNSLLEAISKNIQNTSNTYSAKGDYQKSNNIGLIDQEV</sequence>